<feature type="chain" id="PRO_5047069317" evidence="1">
    <location>
        <begin position="33"/>
        <end position="195"/>
    </location>
</feature>
<comment type="caution">
    <text evidence="2">The sequence shown here is derived from an EMBL/GenBank/DDBJ whole genome shotgun (WGS) entry which is preliminary data.</text>
</comment>
<accession>A0ABW3Q9F5</accession>
<evidence type="ECO:0000313" key="2">
    <source>
        <dbReference type="EMBL" id="MFD1142737.1"/>
    </source>
</evidence>
<name>A0ABW3Q9F5_9BACT</name>
<sequence>MKLFTLPDCFTLRFFKSLLTSLPLLLFLISCSKDNGAPGDDDLKPIIDVTTIWATSPFGVPMNDYVGKQWESKPFSIEEMQLFASLDTTNLSGTIKPTEVTKPRVVYPNPFSNTFSFPFSFNKDFSGNVILRLVIVDQSLKPVLKNAVRLSVDSGYAAIALRPDLAPGNYRLYYTLSAQSSPHFFKSWGNIQYTP</sequence>
<keyword evidence="3" id="KW-1185">Reference proteome</keyword>
<evidence type="ECO:0000256" key="1">
    <source>
        <dbReference type="SAM" id="SignalP"/>
    </source>
</evidence>
<keyword evidence="1" id="KW-0732">Signal</keyword>
<gene>
    <name evidence="2" type="ORF">ACFQ4C_16545</name>
</gene>
<dbReference type="RefSeq" id="WP_265993224.1">
    <property type="nucleotide sequence ID" value="NZ_CP110973.1"/>
</dbReference>
<dbReference type="Proteomes" id="UP001597116">
    <property type="component" value="Unassembled WGS sequence"/>
</dbReference>
<dbReference type="EMBL" id="JBHTLP010000008">
    <property type="protein sequence ID" value="MFD1142737.1"/>
    <property type="molecule type" value="Genomic_DNA"/>
</dbReference>
<dbReference type="PROSITE" id="PS51257">
    <property type="entry name" value="PROKAR_LIPOPROTEIN"/>
    <property type="match status" value="1"/>
</dbReference>
<feature type="signal peptide" evidence="1">
    <location>
        <begin position="1"/>
        <end position="32"/>
    </location>
</feature>
<organism evidence="2 3">
    <name type="scientific">Larkinella insperata</name>
    <dbReference type="NCBI Taxonomy" id="332158"/>
    <lineage>
        <taxon>Bacteria</taxon>
        <taxon>Pseudomonadati</taxon>
        <taxon>Bacteroidota</taxon>
        <taxon>Cytophagia</taxon>
        <taxon>Cytophagales</taxon>
        <taxon>Spirosomataceae</taxon>
        <taxon>Larkinella</taxon>
    </lineage>
</organism>
<proteinExistence type="predicted"/>
<reference evidence="3" key="1">
    <citation type="journal article" date="2019" name="Int. J. Syst. Evol. Microbiol.">
        <title>The Global Catalogue of Microorganisms (GCM) 10K type strain sequencing project: providing services to taxonomists for standard genome sequencing and annotation.</title>
        <authorList>
            <consortium name="The Broad Institute Genomics Platform"/>
            <consortium name="The Broad Institute Genome Sequencing Center for Infectious Disease"/>
            <person name="Wu L."/>
            <person name="Ma J."/>
        </authorList>
    </citation>
    <scope>NUCLEOTIDE SEQUENCE [LARGE SCALE GENOMIC DNA]</scope>
    <source>
        <strain evidence="3">CCUG 55608</strain>
    </source>
</reference>
<protein>
    <submittedName>
        <fullName evidence="2">Uncharacterized protein</fullName>
    </submittedName>
</protein>
<evidence type="ECO:0000313" key="3">
    <source>
        <dbReference type="Proteomes" id="UP001597116"/>
    </source>
</evidence>